<feature type="non-terminal residue" evidence="2">
    <location>
        <position position="649"/>
    </location>
</feature>
<dbReference type="RefSeq" id="WP_005952436.1">
    <property type="nucleotide sequence ID" value="NZ_GG657688.1"/>
</dbReference>
<reference evidence="2 3" key="2">
    <citation type="submission" date="2009-02" db="EMBL/GenBank/DDBJ databases">
        <title>Draft genome sequence of Blautia hydrogenotrophica DSM 10507 (Ruminococcus hydrogenotrophicus DSM 10507).</title>
        <authorList>
            <person name="Sudarsanam P."/>
            <person name="Ley R."/>
            <person name="Guruge J."/>
            <person name="Turnbaugh P.J."/>
            <person name="Mahowald M."/>
            <person name="Liep D."/>
            <person name="Gordon J."/>
        </authorList>
    </citation>
    <scope>NUCLEOTIDE SEQUENCE [LARGE SCALE GENOMIC DNA]</scope>
    <source>
        <strain evidence="3">DSM 10507 / JCM 14656 / S5a33</strain>
    </source>
</reference>
<dbReference type="Proteomes" id="UP000003100">
    <property type="component" value="Unassembled WGS sequence"/>
</dbReference>
<keyword evidence="3" id="KW-1185">Reference proteome</keyword>
<evidence type="ECO:0000313" key="3">
    <source>
        <dbReference type="Proteomes" id="UP000003100"/>
    </source>
</evidence>
<dbReference type="InterPro" id="IPR011990">
    <property type="entry name" value="TPR-like_helical_dom_sf"/>
</dbReference>
<dbReference type="AlphaFoldDB" id="C0CSC1"/>
<accession>C0CSC1</accession>
<feature type="region of interest" description="Disordered" evidence="1">
    <location>
        <begin position="401"/>
        <end position="420"/>
    </location>
</feature>
<feature type="compositionally biased region" description="Acidic residues" evidence="1">
    <location>
        <begin position="298"/>
        <end position="309"/>
    </location>
</feature>
<feature type="compositionally biased region" description="Basic and acidic residues" evidence="1">
    <location>
        <begin position="554"/>
        <end position="569"/>
    </location>
</feature>
<feature type="compositionally biased region" description="Acidic residues" evidence="1">
    <location>
        <begin position="532"/>
        <end position="542"/>
    </location>
</feature>
<feature type="compositionally biased region" description="Acidic residues" evidence="1">
    <location>
        <begin position="497"/>
        <end position="518"/>
    </location>
</feature>
<dbReference type="eggNOG" id="COG0457">
    <property type="taxonomic scope" value="Bacteria"/>
</dbReference>
<proteinExistence type="predicted"/>
<dbReference type="HOGENOM" id="CLU_005282_1_0_9"/>
<comment type="caution">
    <text evidence="2">The sequence shown here is derived from an EMBL/GenBank/DDBJ whole genome shotgun (WGS) entry which is preliminary data.</text>
</comment>
<feature type="compositionally biased region" description="Basic and acidic residues" evidence="1">
    <location>
        <begin position="402"/>
        <end position="419"/>
    </location>
</feature>
<feature type="compositionally biased region" description="Basic and acidic residues" evidence="1">
    <location>
        <begin position="334"/>
        <end position="353"/>
    </location>
</feature>
<dbReference type="EMBL" id="ACBZ01000202">
    <property type="protein sequence ID" value="EEG47345.1"/>
    <property type="molecule type" value="Genomic_DNA"/>
</dbReference>
<organism evidence="2 3">
    <name type="scientific">Blautia hydrogenotrophica (strain DSM 10507 / JCM 14656 / S5a33)</name>
    <name type="common">Ruminococcus hydrogenotrophicus</name>
    <dbReference type="NCBI Taxonomy" id="476272"/>
    <lineage>
        <taxon>Bacteria</taxon>
        <taxon>Bacillati</taxon>
        <taxon>Bacillota</taxon>
        <taxon>Clostridia</taxon>
        <taxon>Lachnospirales</taxon>
        <taxon>Lachnospiraceae</taxon>
        <taxon>Blautia</taxon>
    </lineage>
</organism>
<sequence>MNALDKEEFRIKLEEINKLIEKKDYESAMDIVDSIDWRKVKNIRTLCVVGEIYAANKRYEESKEIFLLAYHRAPIGKTILYRLIEVSLRMGDVKEAEEFYEEYKNIAPKDTSCYVLQYKILRVKKAPIEKQIEILEEYKEKEFTEKWSFELAKLYYKIGEREKSLEVCDDLILWFSEGKYVTKALDLKLRMGAISQSEREKYEKQFIPKLITPEEAAVVKEEVQDAQSENSEEELSVKAGEIEKIKIKQEAANAGVGGIVETTGVLQEKIAKGIKDIFSGIHKERKEEELFDQRLEEDSQVSDETSELEQEMKPQEVVDDIEKSVDVEEAPPLESEKLLEEQQKEEENFIEKTEDSEEKPDIWNEPLKMPELKIPDRIKLSNQIEAPKAKVIPEFVLPTDEELAKQQEEQKEEESKDLNLEDMILAAASEQGIEVPEDYEDAVKKETVDEEELSEFSDMDSSEEETVEETVEADVEPEQEVFAGREKESYADKPESEDYEESDLEDDGLELEQFNLDEELSREREEFVASLEVDDSEEETEKEDSLVVEASNQDLKREPQDWDNENNREEDIEVLDDILVDTDTEIVPRKMAFDDEEEKLFTYFVKIPGMKEQILDALLDVQLSAADKTSKSGNVIVMGNRGCGKTRLI</sequence>
<feature type="region of interest" description="Disordered" evidence="1">
    <location>
        <begin position="290"/>
        <end position="367"/>
    </location>
</feature>
<feature type="compositionally biased region" description="Acidic residues" evidence="1">
    <location>
        <begin position="448"/>
        <end position="479"/>
    </location>
</feature>
<feature type="compositionally biased region" description="Basic and acidic residues" evidence="1">
    <location>
        <begin position="310"/>
        <end position="326"/>
    </location>
</feature>
<name>C0CSC1_BLAHS</name>
<dbReference type="Gene3D" id="1.25.40.10">
    <property type="entry name" value="Tetratricopeptide repeat domain"/>
    <property type="match status" value="1"/>
</dbReference>
<dbReference type="PATRIC" id="fig|476272.21.peg.470"/>
<reference evidence="2 3" key="1">
    <citation type="submission" date="2009-01" db="EMBL/GenBank/DDBJ databases">
        <authorList>
            <person name="Fulton L."/>
            <person name="Clifton S."/>
            <person name="Fulton B."/>
            <person name="Xu J."/>
            <person name="Minx P."/>
            <person name="Pepin K.H."/>
            <person name="Johnson M."/>
            <person name="Bhonagiri V."/>
            <person name="Nash W.E."/>
            <person name="Mardis E.R."/>
            <person name="Wilson R.K."/>
        </authorList>
    </citation>
    <scope>NUCLEOTIDE SEQUENCE [LARGE SCALE GENOMIC DNA]</scope>
    <source>
        <strain evidence="3">DSM 10507 / JCM 14656 / S5a33</strain>
    </source>
</reference>
<feature type="region of interest" description="Disordered" evidence="1">
    <location>
        <begin position="429"/>
        <end position="569"/>
    </location>
</feature>
<evidence type="ECO:0000313" key="2">
    <source>
        <dbReference type="EMBL" id="EEG47345.1"/>
    </source>
</evidence>
<feature type="compositionally biased region" description="Basic and acidic residues" evidence="1">
    <location>
        <begin position="483"/>
        <end position="496"/>
    </location>
</feature>
<protein>
    <submittedName>
        <fullName evidence="2">Uncharacterized protein</fullName>
    </submittedName>
</protein>
<evidence type="ECO:0000256" key="1">
    <source>
        <dbReference type="SAM" id="MobiDB-lite"/>
    </source>
</evidence>
<dbReference type="SUPFAM" id="SSF48452">
    <property type="entry name" value="TPR-like"/>
    <property type="match status" value="1"/>
</dbReference>
<gene>
    <name evidence="2" type="ORF">RUMHYD_03788</name>
</gene>